<evidence type="ECO:0000313" key="2">
    <source>
        <dbReference type="EMBL" id="ABY35647.1"/>
    </source>
</evidence>
<feature type="signal peptide" evidence="1">
    <location>
        <begin position="1"/>
        <end position="26"/>
    </location>
</feature>
<dbReference type="HOGENOM" id="CLU_1346898_0_0_0"/>
<reference evidence="3" key="1">
    <citation type="journal article" date="2011" name="BMC Genomics">
        <title>Complete genome sequence of the filamentous anoxygenic phototrophic bacterium Chloroflexus aurantiacus.</title>
        <authorList>
            <person name="Tang K.H."/>
            <person name="Barry K."/>
            <person name="Chertkov O."/>
            <person name="Dalin E."/>
            <person name="Han C.S."/>
            <person name="Hauser L.J."/>
            <person name="Honchak B.M."/>
            <person name="Karbach L.E."/>
            <person name="Land M.L."/>
            <person name="Lapidus A."/>
            <person name="Larimer F.W."/>
            <person name="Mikhailova N."/>
            <person name="Pitluck S."/>
            <person name="Pierson B.K."/>
            <person name="Blankenship R.E."/>
        </authorList>
    </citation>
    <scope>NUCLEOTIDE SEQUENCE [LARGE SCALE GENOMIC DNA]</scope>
    <source>
        <strain evidence="3">ATCC 29366 / DSM 635 / J-10-fl</strain>
    </source>
</reference>
<proteinExistence type="predicted"/>
<keyword evidence="3" id="KW-1185">Reference proteome</keyword>
<dbReference type="PATRIC" id="fig|324602.8.peg.2753"/>
<dbReference type="KEGG" id="cau:Caur_2438"/>
<evidence type="ECO:0000256" key="1">
    <source>
        <dbReference type="SAM" id="SignalP"/>
    </source>
</evidence>
<name>A9WHD5_CHLAA</name>
<dbReference type="InParanoid" id="A9WHD5"/>
<dbReference type="RefSeq" id="WP_012258300.1">
    <property type="nucleotide sequence ID" value="NC_010175.1"/>
</dbReference>
<accession>A9WHD5</accession>
<dbReference type="Proteomes" id="UP000002008">
    <property type="component" value="Chromosome"/>
</dbReference>
<sequence length="200" mass="21538">MIRYLAMLLGIATLGALTWPAGAVHARPGQPDTPITVTGTVVSFNYAPRGEIDGFYLDSGVEVRTPKHWEWELSQTITIGSSVQVDGRQRIGRRGEIHVKAQVITNLTTNARLVIEEVVNLEGQVVNYTYSRSGRIDGFVLTTGDEVRTPPHLSAAITNTIPPGSAVQVAGVRKTGKYGDVHIKPDTITNLATGTVIVIP</sequence>
<dbReference type="STRING" id="324602.Caur_2438"/>
<protein>
    <recommendedName>
        <fullName evidence="4">DUF5666 domain-containing protein</fullName>
    </recommendedName>
</protein>
<dbReference type="EMBL" id="CP000909">
    <property type="protein sequence ID" value="ABY35647.1"/>
    <property type="molecule type" value="Genomic_DNA"/>
</dbReference>
<gene>
    <name evidence="2" type="ordered locus">Caur_2438</name>
</gene>
<dbReference type="eggNOG" id="ENOG5032K1E">
    <property type="taxonomic scope" value="Bacteria"/>
</dbReference>
<dbReference type="EnsemblBacteria" id="ABY35647">
    <property type="protein sequence ID" value="ABY35647"/>
    <property type="gene ID" value="Caur_2438"/>
</dbReference>
<keyword evidence="1" id="KW-0732">Signal</keyword>
<feature type="chain" id="PRO_5002744026" description="DUF5666 domain-containing protein" evidence="1">
    <location>
        <begin position="27"/>
        <end position="200"/>
    </location>
</feature>
<organism evidence="2 3">
    <name type="scientific">Chloroflexus aurantiacus (strain ATCC 29366 / DSM 635 / J-10-fl)</name>
    <dbReference type="NCBI Taxonomy" id="324602"/>
    <lineage>
        <taxon>Bacteria</taxon>
        <taxon>Bacillati</taxon>
        <taxon>Chloroflexota</taxon>
        <taxon>Chloroflexia</taxon>
        <taxon>Chloroflexales</taxon>
        <taxon>Chloroflexineae</taxon>
        <taxon>Chloroflexaceae</taxon>
        <taxon>Chloroflexus</taxon>
    </lineage>
</organism>
<evidence type="ECO:0008006" key="4">
    <source>
        <dbReference type="Google" id="ProtNLM"/>
    </source>
</evidence>
<evidence type="ECO:0000313" key="3">
    <source>
        <dbReference type="Proteomes" id="UP000002008"/>
    </source>
</evidence>
<dbReference type="AlphaFoldDB" id="A9WHD5"/>